<gene>
    <name evidence="9" type="ORF">NEPTK9_000212</name>
</gene>
<feature type="domain" description="DDH" evidence="6">
    <location>
        <begin position="88"/>
        <end position="243"/>
    </location>
</feature>
<evidence type="ECO:0000256" key="1">
    <source>
        <dbReference type="ARBA" id="ARBA00005915"/>
    </source>
</evidence>
<dbReference type="InterPro" id="IPR003156">
    <property type="entry name" value="DHHA1_dom"/>
</dbReference>
<dbReference type="Pfam" id="PF02272">
    <property type="entry name" value="DHHA1"/>
    <property type="match status" value="1"/>
</dbReference>
<dbReference type="PANTHER" id="PTHR30255:SF2">
    <property type="entry name" value="SINGLE-STRANDED-DNA-SPECIFIC EXONUCLEASE RECJ"/>
    <property type="match status" value="1"/>
</dbReference>
<dbReference type="Gene3D" id="3.10.310.30">
    <property type="match status" value="1"/>
</dbReference>
<evidence type="ECO:0000259" key="6">
    <source>
        <dbReference type="Pfam" id="PF01368"/>
    </source>
</evidence>
<dbReference type="InterPro" id="IPR051673">
    <property type="entry name" value="SSDNA_exonuclease_RecJ"/>
</dbReference>
<evidence type="ECO:0000313" key="10">
    <source>
        <dbReference type="Proteomes" id="UP001194714"/>
    </source>
</evidence>
<comment type="similarity">
    <text evidence="1">Belongs to the RecJ family.</text>
</comment>
<dbReference type="Pfam" id="PF01368">
    <property type="entry name" value="DHH"/>
    <property type="match status" value="1"/>
</dbReference>
<sequence>MKADEEDPKHLLWVYPNYKPDWCESIIGEFNIHPVTAQILVSRGFSTFEEIHSFLYAKLPNLLSPSLFMDMNKAVERVIYALQKNEPILIYGDNDVDGITGTTLLVEFIRLLGGTAYYYIPHRTSANSSTITDAITFALEKKCTLLITVDCGITASKEIEEVVKNNIDVIVSDHHEPTDKIPHCVATLNPKLINSTYPNRDLTGVGVAFKLAHALTNELVSSGKISSSTIDLKRFLDLVALGTVADMGALKGENRVLVRYGLRQFAQTKRIGLLQLMEICEVKPNTISTTDIASKIAPRLNSLGRIADPEKGVELMLIHDSTAATHLAKELDANNTKRQQIERHDSDDVKAFIHAHPSLLDQKALVLHSDKWHPGIIPIISARIAKQYNRPTVIIAVEGGIGKGSIRTIPEFPLLPALRKNTDLLLNFGGHDYAAGLMIEEGNILKFKKSFIECANQVLNNDDIVPKLHLDARVLFEDLTFEFLDSMQLLEPYGMGNPPPILYTDVTQTWPPKVIGKMHLKIYLEQNERMLEGIGFGLSGYRSQLTKKNLNLQIAFTPHVNVFLSKSSIQLLVKDFKIK</sequence>
<evidence type="ECO:0000256" key="2">
    <source>
        <dbReference type="ARBA" id="ARBA00019841"/>
    </source>
</evidence>
<keyword evidence="5 9" id="KW-0269">Exonuclease</keyword>
<evidence type="ECO:0000259" key="8">
    <source>
        <dbReference type="Pfam" id="PF17768"/>
    </source>
</evidence>
<dbReference type="SUPFAM" id="SSF64182">
    <property type="entry name" value="DHH phosphoesterases"/>
    <property type="match status" value="1"/>
</dbReference>
<protein>
    <recommendedName>
        <fullName evidence="2">Single-stranded-DNA-specific exonuclease RecJ</fullName>
    </recommendedName>
</protein>
<name>A0ABS0AX54_9BACT</name>
<dbReference type="InterPro" id="IPR004610">
    <property type="entry name" value="RecJ"/>
</dbReference>
<dbReference type="Pfam" id="PF17768">
    <property type="entry name" value="RecJ_OB"/>
    <property type="match status" value="1"/>
</dbReference>
<reference evidence="9 10" key="1">
    <citation type="submission" date="2020-01" db="EMBL/GenBank/DDBJ databases">
        <title>Draft genome sequence of Cand. Neptunochlamydia vexilliferae K9.</title>
        <authorList>
            <person name="Schulz F."/>
            <person name="Koestlbacher S."/>
            <person name="Wascher F."/>
            <person name="Pizzetti I."/>
            <person name="Horn M."/>
        </authorList>
    </citation>
    <scope>NUCLEOTIDE SEQUENCE [LARGE SCALE GENOMIC DNA]</scope>
    <source>
        <strain evidence="9 10">K9</strain>
    </source>
</reference>
<dbReference type="Gene3D" id="3.90.1640.30">
    <property type="match status" value="1"/>
</dbReference>
<organism evidence="9 10">
    <name type="scientific">Candidatus Neptunichlamydia vexilliferae</name>
    <dbReference type="NCBI Taxonomy" id="1651774"/>
    <lineage>
        <taxon>Bacteria</taxon>
        <taxon>Pseudomonadati</taxon>
        <taxon>Chlamydiota</taxon>
        <taxon>Chlamydiia</taxon>
        <taxon>Parachlamydiales</taxon>
        <taxon>Simkaniaceae</taxon>
        <taxon>Candidatus Neptunichlamydia</taxon>
    </lineage>
</organism>
<dbReference type="InterPro" id="IPR041122">
    <property type="entry name" value="RecJ_OB"/>
</dbReference>
<evidence type="ECO:0000313" key="9">
    <source>
        <dbReference type="EMBL" id="MBF5058713.1"/>
    </source>
</evidence>
<dbReference type="PANTHER" id="PTHR30255">
    <property type="entry name" value="SINGLE-STRANDED-DNA-SPECIFIC EXONUCLEASE RECJ"/>
    <property type="match status" value="1"/>
</dbReference>
<dbReference type="GO" id="GO:0004527">
    <property type="term" value="F:exonuclease activity"/>
    <property type="evidence" value="ECO:0007669"/>
    <property type="project" value="UniProtKB-KW"/>
</dbReference>
<dbReference type="Proteomes" id="UP001194714">
    <property type="component" value="Unassembled WGS sequence"/>
</dbReference>
<proteinExistence type="inferred from homology"/>
<evidence type="ECO:0000256" key="3">
    <source>
        <dbReference type="ARBA" id="ARBA00022722"/>
    </source>
</evidence>
<comment type="caution">
    <text evidence="9">The sequence shown here is derived from an EMBL/GenBank/DDBJ whole genome shotgun (WGS) entry which is preliminary data.</text>
</comment>
<dbReference type="NCBIfam" id="TIGR00644">
    <property type="entry name" value="recJ"/>
    <property type="match status" value="1"/>
</dbReference>
<evidence type="ECO:0000256" key="5">
    <source>
        <dbReference type="ARBA" id="ARBA00022839"/>
    </source>
</evidence>
<dbReference type="RefSeq" id="WP_228546949.1">
    <property type="nucleotide sequence ID" value="NZ_JAAEJV010000003.1"/>
</dbReference>
<keyword evidence="4 9" id="KW-0378">Hydrolase</keyword>
<evidence type="ECO:0000259" key="7">
    <source>
        <dbReference type="Pfam" id="PF02272"/>
    </source>
</evidence>
<accession>A0ABS0AX54</accession>
<feature type="domain" description="RecJ OB" evidence="8">
    <location>
        <begin position="471"/>
        <end position="575"/>
    </location>
</feature>
<dbReference type="InterPro" id="IPR038763">
    <property type="entry name" value="DHH_sf"/>
</dbReference>
<keyword evidence="10" id="KW-1185">Reference proteome</keyword>
<feature type="domain" description="DHHA1" evidence="7">
    <location>
        <begin position="362"/>
        <end position="455"/>
    </location>
</feature>
<keyword evidence="3" id="KW-0540">Nuclease</keyword>
<dbReference type="InterPro" id="IPR001667">
    <property type="entry name" value="DDH_dom"/>
</dbReference>
<evidence type="ECO:0000256" key="4">
    <source>
        <dbReference type="ARBA" id="ARBA00022801"/>
    </source>
</evidence>
<dbReference type="EMBL" id="JAAEJV010000003">
    <property type="protein sequence ID" value="MBF5058713.1"/>
    <property type="molecule type" value="Genomic_DNA"/>
</dbReference>